<dbReference type="EMBL" id="JAGSOY010000139">
    <property type="protein sequence ID" value="MBU2714036.1"/>
    <property type="molecule type" value="Genomic_DNA"/>
</dbReference>
<gene>
    <name evidence="1" type="ORF">KCG35_23585</name>
</gene>
<dbReference type="RefSeq" id="WP_215822309.1">
    <property type="nucleotide sequence ID" value="NZ_JAGSOY010000139.1"/>
</dbReference>
<comment type="caution">
    <text evidence="1">The sequence shown here is derived from an EMBL/GenBank/DDBJ whole genome shotgun (WGS) entry which is preliminary data.</text>
</comment>
<name>A0ABS5ZIX9_9GAMM</name>
<reference evidence="1 2" key="1">
    <citation type="submission" date="2021-04" db="EMBL/GenBank/DDBJ databases">
        <authorList>
            <person name="Pira H."/>
            <person name="Risdian C."/>
            <person name="Wink J."/>
        </authorList>
    </citation>
    <scope>NUCLEOTIDE SEQUENCE [LARGE SCALE GENOMIC DNA]</scope>
    <source>
        <strain evidence="1 2">WH53</strain>
    </source>
</reference>
<evidence type="ECO:0000313" key="1">
    <source>
        <dbReference type="EMBL" id="MBU2714036.1"/>
    </source>
</evidence>
<evidence type="ECO:0000313" key="2">
    <source>
        <dbReference type="Proteomes" id="UP000690515"/>
    </source>
</evidence>
<accession>A0ABS5ZIX9</accession>
<dbReference type="Proteomes" id="UP000690515">
    <property type="component" value="Unassembled WGS sequence"/>
</dbReference>
<proteinExistence type="predicted"/>
<protein>
    <submittedName>
        <fullName evidence="1">Uncharacterized protein</fullName>
    </submittedName>
</protein>
<organism evidence="1 2">
    <name type="scientific">Zooshikella harenae</name>
    <dbReference type="NCBI Taxonomy" id="2827238"/>
    <lineage>
        <taxon>Bacteria</taxon>
        <taxon>Pseudomonadati</taxon>
        <taxon>Pseudomonadota</taxon>
        <taxon>Gammaproteobacteria</taxon>
        <taxon>Oceanospirillales</taxon>
        <taxon>Zooshikellaceae</taxon>
        <taxon>Zooshikella</taxon>
    </lineage>
</organism>
<sequence length="132" mass="15042">MAAIIKKRFVLWLLVLVAVVLSFTVGRNYQELVSMYDQYALFMNLSGDYIKEFNETLGAFDTEEANQALSQLNQRVLNDFGCSFWIHHVADMNDHDLEVFKSAIQDAFDNVGSGGIVDEECLNNLREIDLLK</sequence>
<keyword evidence="2" id="KW-1185">Reference proteome</keyword>